<dbReference type="EMBL" id="JAJOMB010000009">
    <property type="protein sequence ID" value="MCD5312899.1"/>
    <property type="molecule type" value="Genomic_DNA"/>
</dbReference>
<dbReference type="Gene3D" id="1.20.58.220">
    <property type="entry name" value="Phosphate transport system protein phou homolog 2, domain 2"/>
    <property type="match status" value="1"/>
</dbReference>
<keyword evidence="10" id="KW-1185">Reference proteome</keyword>
<feature type="domain" description="PhoU" evidence="8">
    <location>
        <begin position="16"/>
        <end position="103"/>
    </location>
</feature>
<dbReference type="PANTHER" id="PTHR42930">
    <property type="entry name" value="PHOSPHATE-SPECIFIC TRANSPORT SYSTEM ACCESSORY PROTEIN PHOU"/>
    <property type="match status" value="1"/>
</dbReference>
<dbReference type="InterPro" id="IPR028366">
    <property type="entry name" value="PhoU"/>
</dbReference>
<accession>A0A9X1NFG0</accession>
<feature type="domain" description="PhoU" evidence="8">
    <location>
        <begin position="122"/>
        <end position="205"/>
    </location>
</feature>
<evidence type="ECO:0000313" key="10">
    <source>
        <dbReference type="Proteomes" id="UP001138997"/>
    </source>
</evidence>
<dbReference type="RefSeq" id="WP_231443583.1">
    <property type="nucleotide sequence ID" value="NZ_JAJOMB010000009.1"/>
</dbReference>
<dbReference type="GO" id="GO:0045936">
    <property type="term" value="P:negative regulation of phosphate metabolic process"/>
    <property type="evidence" value="ECO:0007669"/>
    <property type="project" value="InterPro"/>
</dbReference>
<evidence type="ECO:0000256" key="4">
    <source>
        <dbReference type="ARBA" id="ARBA00022448"/>
    </source>
</evidence>
<evidence type="ECO:0000259" key="8">
    <source>
        <dbReference type="Pfam" id="PF01895"/>
    </source>
</evidence>
<dbReference type="NCBIfam" id="TIGR02135">
    <property type="entry name" value="phoU_full"/>
    <property type="match status" value="1"/>
</dbReference>
<comment type="subunit">
    <text evidence="3 7">Homodimer.</text>
</comment>
<dbReference type="FunFam" id="1.20.58.220:FF:000004">
    <property type="entry name" value="Phosphate-specific transport system accessory protein PhoU"/>
    <property type="match status" value="1"/>
</dbReference>
<dbReference type="InterPro" id="IPR026022">
    <property type="entry name" value="PhoU_dom"/>
</dbReference>
<sequence length="234" mass="26277">MTNSLESDLAKIDELLLRLCEHADATMRRSTTALTLSDVALAQEVMDSDQEVAAVHLELENQLLYSMARRNPVARDLRRLLAALRVGADLERMAALARHVSKLARMRYPRCATPGPSRAVVLSMGRVAARGIRLTHTLLVERDVSIVDEIIAVDDEMDRLHRSLLALLVSPEWEREQTVESAVDLTLINRFYERYGDHTVTIAHQVHFIVTGVHREPRPRVVVSPRSAALAVPR</sequence>
<gene>
    <name evidence="9" type="primary">phoU</name>
    <name evidence="9" type="ORF">LR394_18485</name>
</gene>
<dbReference type="Pfam" id="PF01895">
    <property type="entry name" value="PhoU"/>
    <property type="match status" value="2"/>
</dbReference>
<evidence type="ECO:0000256" key="3">
    <source>
        <dbReference type="ARBA" id="ARBA00011738"/>
    </source>
</evidence>
<comment type="function">
    <text evidence="7">Plays a role in the regulation of phosphate uptake.</text>
</comment>
<keyword evidence="6 7" id="KW-0592">Phosphate transport</keyword>
<reference evidence="9" key="1">
    <citation type="submission" date="2021-11" db="EMBL/GenBank/DDBJ databases">
        <title>Streptomyces corallinus and Kineosporia corallina sp. nov., two new coral-derived marine actinobacteria.</title>
        <authorList>
            <person name="Buangrab K."/>
            <person name="Sutthacheep M."/>
            <person name="Yeemin T."/>
            <person name="Harunari E."/>
            <person name="Igarashi Y."/>
            <person name="Sripreechasak P."/>
            <person name="Kanchanasin P."/>
            <person name="Tanasupawat S."/>
            <person name="Phongsopitanun W."/>
        </authorList>
    </citation>
    <scope>NUCLEOTIDE SEQUENCE</scope>
    <source>
        <strain evidence="9">JCM 31032</strain>
    </source>
</reference>
<dbReference type="GO" id="GO:0005737">
    <property type="term" value="C:cytoplasm"/>
    <property type="evidence" value="ECO:0007669"/>
    <property type="project" value="UniProtKB-SubCell"/>
</dbReference>
<dbReference type="PANTHER" id="PTHR42930:SF3">
    <property type="entry name" value="PHOSPHATE-SPECIFIC TRANSPORT SYSTEM ACCESSORY PROTEIN PHOU"/>
    <property type="match status" value="1"/>
</dbReference>
<name>A0A9X1NFG0_9ACTN</name>
<organism evidence="9 10">
    <name type="scientific">Kineosporia babensis</name>
    <dbReference type="NCBI Taxonomy" id="499548"/>
    <lineage>
        <taxon>Bacteria</taxon>
        <taxon>Bacillati</taxon>
        <taxon>Actinomycetota</taxon>
        <taxon>Actinomycetes</taxon>
        <taxon>Kineosporiales</taxon>
        <taxon>Kineosporiaceae</taxon>
        <taxon>Kineosporia</taxon>
    </lineage>
</organism>
<comment type="subcellular location">
    <subcellularLocation>
        <location evidence="1 7">Cytoplasm</location>
    </subcellularLocation>
</comment>
<dbReference type="SUPFAM" id="SSF109755">
    <property type="entry name" value="PhoU-like"/>
    <property type="match status" value="1"/>
</dbReference>
<comment type="similarity">
    <text evidence="2 7">Belongs to the PhoU family.</text>
</comment>
<keyword evidence="5 7" id="KW-0963">Cytoplasm</keyword>
<keyword evidence="4 7" id="KW-0813">Transport</keyword>
<evidence type="ECO:0000256" key="2">
    <source>
        <dbReference type="ARBA" id="ARBA00008107"/>
    </source>
</evidence>
<dbReference type="InterPro" id="IPR038078">
    <property type="entry name" value="PhoU-like_sf"/>
</dbReference>
<evidence type="ECO:0000256" key="7">
    <source>
        <dbReference type="PIRNR" id="PIRNR003107"/>
    </source>
</evidence>
<dbReference type="GO" id="GO:0030643">
    <property type="term" value="P:intracellular phosphate ion homeostasis"/>
    <property type="evidence" value="ECO:0007669"/>
    <property type="project" value="InterPro"/>
</dbReference>
<evidence type="ECO:0000256" key="1">
    <source>
        <dbReference type="ARBA" id="ARBA00004496"/>
    </source>
</evidence>
<evidence type="ECO:0000256" key="6">
    <source>
        <dbReference type="ARBA" id="ARBA00022592"/>
    </source>
</evidence>
<dbReference type="Proteomes" id="UP001138997">
    <property type="component" value="Unassembled WGS sequence"/>
</dbReference>
<dbReference type="AlphaFoldDB" id="A0A9X1NFG0"/>
<proteinExistence type="inferred from homology"/>
<evidence type="ECO:0000256" key="5">
    <source>
        <dbReference type="ARBA" id="ARBA00022490"/>
    </source>
</evidence>
<comment type="caution">
    <text evidence="9">The sequence shown here is derived from an EMBL/GenBank/DDBJ whole genome shotgun (WGS) entry which is preliminary data.</text>
</comment>
<protein>
    <recommendedName>
        <fullName evidence="7">Phosphate-specific transport system accessory protein PhoU</fullName>
    </recommendedName>
</protein>
<evidence type="ECO:0000313" key="9">
    <source>
        <dbReference type="EMBL" id="MCD5312899.1"/>
    </source>
</evidence>
<dbReference type="GO" id="GO:0006817">
    <property type="term" value="P:phosphate ion transport"/>
    <property type="evidence" value="ECO:0007669"/>
    <property type="project" value="UniProtKB-KW"/>
</dbReference>
<dbReference type="PIRSF" id="PIRSF003107">
    <property type="entry name" value="PhoU"/>
    <property type="match status" value="1"/>
</dbReference>